<keyword evidence="6 9" id="KW-0472">Membrane</keyword>
<dbReference type="Proteomes" id="UP000317652">
    <property type="component" value="Unassembled WGS sequence"/>
</dbReference>
<sequence length="153" mass="16759">MSTTRPIFHHACWFALLGPYVGVLWAIVAITLQSRNSSFSFLWHIVAILPIFLISTWLIGVVPALLAGIAIACLPAEIYAFHYRRILASAIIGVTISAAAVILTMLISTNINLTSYILHDEDFRLIAGSGLFAGMMMGWLIPYLPGMKPEENA</sequence>
<dbReference type="EMBL" id="CABGHF010000009">
    <property type="protein sequence ID" value="VUS54866.1"/>
    <property type="molecule type" value="Genomic_DNA"/>
</dbReference>
<evidence type="ECO:0000256" key="2">
    <source>
        <dbReference type="ARBA" id="ARBA00022475"/>
    </source>
</evidence>
<organism evidence="11 13">
    <name type="scientific">Klebsiella spallanzanii</name>
    <dbReference type="NCBI Taxonomy" id="2587528"/>
    <lineage>
        <taxon>Bacteria</taxon>
        <taxon>Pseudomonadati</taxon>
        <taxon>Pseudomonadota</taxon>
        <taxon>Gammaproteobacteria</taxon>
        <taxon>Enterobacterales</taxon>
        <taxon>Enterobacteriaceae</taxon>
        <taxon>Klebsiella/Raoultella group</taxon>
        <taxon>Klebsiella</taxon>
    </lineage>
</organism>
<evidence type="ECO:0000256" key="8">
    <source>
        <dbReference type="ARBA" id="ARBA00093791"/>
    </source>
</evidence>
<feature type="transmembrane region" description="Helical" evidence="9">
    <location>
        <begin position="86"/>
        <end position="111"/>
    </location>
</feature>
<evidence type="ECO:0000256" key="5">
    <source>
        <dbReference type="ARBA" id="ARBA00022989"/>
    </source>
</evidence>
<comment type="similarity">
    <text evidence="7">Belongs to the CbrB family.</text>
</comment>
<evidence type="ECO:0000313" key="11">
    <source>
        <dbReference type="EMBL" id="VUS54866.1"/>
    </source>
</evidence>
<evidence type="ECO:0000256" key="6">
    <source>
        <dbReference type="ARBA" id="ARBA00023136"/>
    </source>
</evidence>
<dbReference type="Proteomes" id="UP000318370">
    <property type="component" value="Unassembled WGS sequence"/>
</dbReference>
<dbReference type="Pfam" id="PF26516">
    <property type="entry name" value="CBRB"/>
    <property type="match status" value="1"/>
</dbReference>
<dbReference type="EMBL" id="CABGGS010000002">
    <property type="protein sequence ID" value="VUS29008.1"/>
    <property type="molecule type" value="Genomic_DNA"/>
</dbReference>
<evidence type="ECO:0000256" key="4">
    <source>
        <dbReference type="ARBA" id="ARBA00022692"/>
    </source>
</evidence>
<evidence type="ECO:0000313" key="10">
    <source>
        <dbReference type="EMBL" id="VUS29008.1"/>
    </source>
</evidence>
<evidence type="ECO:0000256" key="3">
    <source>
        <dbReference type="ARBA" id="ARBA00022519"/>
    </source>
</evidence>
<accession>A0A564HAU1</accession>
<keyword evidence="2" id="KW-1003">Cell membrane</keyword>
<dbReference type="InterPro" id="IPR058975">
    <property type="entry name" value="CbrB"/>
</dbReference>
<feature type="transmembrane region" description="Helical" evidence="9">
    <location>
        <begin position="123"/>
        <end position="144"/>
    </location>
</feature>
<evidence type="ECO:0000313" key="13">
    <source>
        <dbReference type="Proteomes" id="UP000318370"/>
    </source>
</evidence>
<keyword evidence="4 9" id="KW-0812">Transmembrane</keyword>
<name>A0A564HAU1_9ENTR</name>
<feature type="transmembrane region" description="Helical" evidence="9">
    <location>
        <begin position="12"/>
        <end position="35"/>
    </location>
</feature>
<proteinExistence type="inferred from homology"/>
<keyword evidence="3" id="KW-0997">Cell inner membrane</keyword>
<evidence type="ECO:0000256" key="7">
    <source>
        <dbReference type="ARBA" id="ARBA00093772"/>
    </source>
</evidence>
<keyword evidence="12" id="KW-1185">Reference proteome</keyword>
<gene>
    <name evidence="11" type="primary">cbrB_1</name>
    <name evidence="11" type="ORF">SB6408_04628</name>
    <name evidence="10" type="ORF">SB6411_04505</name>
</gene>
<keyword evidence="5 9" id="KW-1133">Transmembrane helix</keyword>
<evidence type="ECO:0000313" key="12">
    <source>
        <dbReference type="Proteomes" id="UP000317652"/>
    </source>
</evidence>
<evidence type="ECO:0000256" key="9">
    <source>
        <dbReference type="SAM" id="Phobius"/>
    </source>
</evidence>
<comment type="subcellular location">
    <subcellularLocation>
        <location evidence="1">Cell inner membrane</location>
        <topology evidence="1">Multi-pass membrane protein</topology>
    </subcellularLocation>
</comment>
<dbReference type="AlphaFoldDB" id="A0A564HAU1"/>
<evidence type="ECO:0000256" key="1">
    <source>
        <dbReference type="ARBA" id="ARBA00004429"/>
    </source>
</evidence>
<protein>
    <recommendedName>
        <fullName evidence="8">Inner membrane protein CbrB</fullName>
    </recommendedName>
</protein>
<feature type="transmembrane region" description="Helical" evidence="9">
    <location>
        <begin position="41"/>
        <end position="74"/>
    </location>
</feature>
<dbReference type="RefSeq" id="WP_142462540.1">
    <property type="nucleotide sequence ID" value="NZ_CABEJC010000038.1"/>
</dbReference>
<reference evidence="12 13" key="1">
    <citation type="submission" date="2019-07" db="EMBL/GenBank/DDBJ databases">
        <authorList>
            <person name="Brisse S."/>
            <person name="Rodrigues C."/>
            <person name="Thorpe H."/>
        </authorList>
    </citation>
    <scope>NUCLEOTIDE SEQUENCE [LARGE SCALE GENOMIC DNA]</scope>
    <source>
        <strain evidence="11">SB6408</strain>
        <strain evidence="10">SB6411</strain>
    </source>
</reference>